<evidence type="ECO:0000259" key="9">
    <source>
        <dbReference type="PROSITE" id="PS50893"/>
    </source>
</evidence>
<dbReference type="InterPro" id="IPR003593">
    <property type="entry name" value="AAA+_ATPase"/>
</dbReference>
<name>A0A1G5QSQ9_9RHOB</name>
<evidence type="ECO:0000256" key="5">
    <source>
        <dbReference type="ARBA" id="ARBA00022989"/>
    </source>
</evidence>
<dbReference type="PANTHER" id="PTHR24221:SF203">
    <property type="entry name" value="ATP-BINDING_PERMEASE FUSION ABC TRANSPORTER-RELATED"/>
    <property type="match status" value="1"/>
</dbReference>
<feature type="transmembrane region" description="Helical" evidence="8">
    <location>
        <begin position="268"/>
        <end position="289"/>
    </location>
</feature>
<evidence type="ECO:0000313" key="11">
    <source>
        <dbReference type="EMBL" id="SCZ64772.1"/>
    </source>
</evidence>
<dbReference type="STRING" id="1156985.SAMN04488118_105316"/>
<dbReference type="SMART" id="SM00382">
    <property type="entry name" value="AAA"/>
    <property type="match status" value="1"/>
</dbReference>
<comment type="function">
    <text evidence="7">Part of an ABC transporter complex. Transmembrane domains (TMD) form a pore in the inner membrane and the ATP-binding domain (NBD) is responsible for energy generation.</text>
</comment>
<dbReference type="PROSITE" id="PS00211">
    <property type="entry name" value="ABC_TRANSPORTER_1"/>
    <property type="match status" value="1"/>
</dbReference>
<dbReference type="Proteomes" id="UP000198767">
    <property type="component" value="Unassembled WGS sequence"/>
</dbReference>
<dbReference type="InterPro" id="IPR039421">
    <property type="entry name" value="Type_1_exporter"/>
</dbReference>
<sequence length="625" mass="68803">MFRFFERLVDPFDPAAYSPPAPTLRAYLKQQLQPYRRLLPLMVITGVLTALMESGLIFYSGRVLDLMNSTGAAEFWQAHQFEMVLALLCVLVVRPGLVGLNHLLLEQSLSSNLQEQVRWQGHKHLLRQSVGFFQNDFAGRLSNRVMQMGPAVQDSVHMMFEALLFAITYMIGAVVVLTQIDWRLALPLVLWVGLYVAYVRYIALRVAATAETWSAARSDTTGRIVDAYGNIETVKLFAQDDREERYALASLRRLRLRYSRFMRMMTQLAFGSIAINGVLILIVVAPAIWLWTHGVVSVGEVAAASALTIRLNGMSGWILWVTIRLFEHLGVIREGLWSIAPEHLVTDAPDAKVLEVVDAAITFAGVTHRFGSEGGGLNGVDLTIKSGERVGIVGPSGAGKSTLIKLLLRYQDPQNGQILIDDQRVDQVTQDSLRAQIGVVTQDTALLHRSVRGNISFGRPDADDSEMIIAAKRAKAHEFISGLEDHQGRTGYDARVGERGVTLSGGQRQRIAIARVVLKDAPILVLDEATSALDSAVEAEIQSTLLDVMDGKTVIAIAHRLSTIAQMDRILVMDKGRIVEDGSHVALLAQKGLYADLWLRQVSNREALVSKASLSGLCQPSVPVV</sequence>
<dbReference type="PROSITE" id="PS50893">
    <property type="entry name" value="ABC_TRANSPORTER_2"/>
    <property type="match status" value="1"/>
</dbReference>
<feature type="transmembrane region" description="Helical" evidence="8">
    <location>
        <begin position="81"/>
        <end position="104"/>
    </location>
</feature>
<dbReference type="AlphaFoldDB" id="A0A1G5QSQ9"/>
<dbReference type="InterPro" id="IPR003439">
    <property type="entry name" value="ABC_transporter-like_ATP-bd"/>
</dbReference>
<accession>A0A1G5QSQ9</accession>
<dbReference type="InterPro" id="IPR027417">
    <property type="entry name" value="P-loop_NTPase"/>
</dbReference>
<dbReference type="GO" id="GO:0005524">
    <property type="term" value="F:ATP binding"/>
    <property type="evidence" value="ECO:0007669"/>
    <property type="project" value="UniProtKB-KW"/>
</dbReference>
<evidence type="ECO:0000256" key="2">
    <source>
        <dbReference type="ARBA" id="ARBA00022692"/>
    </source>
</evidence>
<dbReference type="GO" id="GO:0005886">
    <property type="term" value="C:plasma membrane"/>
    <property type="evidence" value="ECO:0007669"/>
    <property type="project" value="UniProtKB-SubCell"/>
</dbReference>
<gene>
    <name evidence="11" type="ORF">SAMN04488118_105316</name>
</gene>
<feature type="transmembrane region" description="Helical" evidence="8">
    <location>
        <begin position="184"/>
        <end position="203"/>
    </location>
</feature>
<dbReference type="GO" id="GO:0034040">
    <property type="term" value="F:ATPase-coupled lipid transmembrane transporter activity"/>
    <property type="evidence" value="ECO:0007669"/>
    <property type="project" value="TreeGrafter"/>
</dbReference>
<dbReference type="FunFam" id="3.40.50.300:FF:000218">
    <property type="entry name" value="Multidrug ABC transporter ATP-binding protein"/>
    <property type="match status" value="1"/>
</dbReference>
<dbReference type="PANTHER" id="PTHR24221">
    <property type="entry name" value="ATP-BINDING CASSETTE SUB-FAMILY B"/>
    <property type="match status" value="1"/>
</dbReference>
<feature type="domain" description="ABC transporter" evidence="9">
    <location>
        <begin position="361"/>
        <end position="600"/>
    </location>
</feature>
<dbReference type="EMBL" id="FMWG01000005">
    <property type="protein sequence ID" value="SCZ64772.1"/>
    <property type="molecule type" value="Genomic_DNA"/>
</dbReference>
<evidence type="ECO:0000256" key="1">
    <source>
        <dbReference type="ARBA" id="ARBA00004651"/>
    </source>
</evidence>
<dbReference type="InterPro" id="IPR017871">
    <property type="entry name" value="ABC_transporter-like_CS"/>
</dbReference>
<comment type="subcellular location">
    <subcellularLocation>
        <location evidence="1">Cell membrane</location>
        <topology evidence="1">Multi-pass membrane protein</topology>
    </subcellularLocation>
</comment>
<keyword evidence="3" id="KW-0547">Nucleotide-binding</keyword>
<keyword evidence="5 8" id="KW-1133">Transmembrane helix</keyword>
<evidence type="ECO:0000259" key="10">
    <source>
        <dbReference type="PROSITE" id="PS50929"/>
    </source>
</evidence>
<keyword evidence="12" id="KW-1185">Reference proteome</keyword>
<evidence type="ECO:0000256" key="8">
    <source>
        <dbReference type="SAM" id="Phobius"/>
    </source>
</evidence>
<evidence type="ECO:0000256" key="3">
    <source>
        <dbReference type="ARBA" id="ARBA00022741"/>
    </source>
</evidence>
<dbReference type="Gene3D" id="1.20.1560.10">
    <property type="entry name" value="ABC transporter type 1, transmembrane domain"/>
    <property type="match status" value="1"/>
</dbReference>
<dbReference type="InterPro" id="IPR011527">
    <property type="entry name" value="ABC1_TM_dom"/>
</dbReference>
<dbReference type="GO" id="GO:0016887">
    <property type="term" value="F:ATP hydrolysis activity"/>
    <property type="evidence" value="ECO:0007669"/>
    <property type="project" value="InterPro"/>
</dbReference>
<proteinExistence type="predicted"/>
<dbReference type="Pfam" id="PF00005">
    <property type="entry name" value="ABC_tran"/>
    <property type="match status" value="1"/>
</dbReference>
<dbReference type="OrthoDB" id="9808328at2"/>
<keyword evidence="2 8" id="KW-0812">Transmembrane</keyword>
<feature type="domain" description="ABC transmembrane type-1" evidence="10">
    <location>
        <begin position="41"/>
        <end position="321"/>
    </location>
</feature>
<keyword evidence="4 11" id="KW-0067">ATP-binding</keyword>
<dbReference type="PROSITE" id="PS50929">
    <property type="entry name" value="ABC_TM1F"/>
    <property type="match status" value="1"/>
</dbReference>
<dbReference type="InterPro" id="IPR036640">
    <property type="entry name" value="ABC1_TM_sf"/>
</dbReference>
<keyword evidence="6 8" id="KW-0472">Membrane</keyword>
<feature type="transmembrane region" description="Helical" evidence="8">
    <location>
        <begin position="38"/>
        <end position="61"/>
    </location>
</feature>
<feature type="transmembrane region" description="Helical" evidence="8">
    <location>
        <begin position="156"/>
        <end position="178"/>
    </location>
</feature>
<evidence type="ECO:0000256" key="6">
    <source>
        <dbReference type="ARBA" id="ARBA00023136"/>
    </source>
</evidence>
<dbReference type="GO" id="GO:0140359">
    <property type="term" value="F:ABC-type transporter activity"/>
    <property type="evidence" value="ECO:0007669"/>
    <property type="project" value="InterPro"/>
</dbReference>
<dbReference type="Gene3D" id="3.40.50.300">
    <property type="entry name" value="P-loop containing nucleotide triphosphate hydrolases"/>
    <property type="match status" value="1"/>
</dbReference>
<dbReference type="SUPFAM" id="SSF90123">
    <property type="entry name" value="ABC transporter transmembrane region"/>
    <property type="match status" value="1"/>
</dbReference>
<dbReference type="RefSeq" id="WP_090218729.1">
    <property type="nucleotide sequence ID" value="NZ_FMWG01000005.1"/>
</dbReference>
<organism evidence="11 12">
    <name type="scientific">Epibacterium ulvae</name>
    <dbReference type="NCBI Taxonomy" id="1156985"/>
    <lineage>
        <taxon>Bacteria</taxon>
        <taxon>Pseudomonadati</taxon>
        <taxon>Pseudomonadota</taxon>
        <taxon>Alphaproteobacteria</taxon>
        <taxon>Rhodobacterales</taxon>
        <taxon>Roseobacteraceae</taxon>
        <taxon>Epibacterium</taxon>
    </lineage>
</organism>
<dbReference type="Pfam" id="PF00664">
    <property type="entry name" value="ABC_membrane"/>
    <property type="match status" value="1"/>
</dbReference>
<dbReference type="SUPFAM" id="SSF52540">
    <property type="entry name" value="P-loop containing nucleoside triphosphate hydrolases"/>
    <property type="match status" value="1"/>
</dbReference>
<evidence type="ECO:0000256" key="7">
    <source>
        <dbReference type="ARBA" id="ARBA00024725"/>
    </source>
</evidence>
<evidence type="ECO:0000313" key="12">
    <source>
        <dbReference type="Proteomes" id="UP000198767"/>
    </source>
</evidence>
<evidence type="ECO:0000256" key="4">
    <source>
        <dbReference type="ARBA" id="ARBA00022840"/>
    </source>
</evidence>
<protein>
    <submittedName>
        <fullName evidence="11">ATP-binding cassette, subfamily B, multidrug efflux pump</fullName>
    </submittedName>
</protein>
<reference evidence="11 12" key="1">
    <citation type="submission" date="2016-10" db="EMBL/GenBank/DDBJ databases">
        <authorList>
            <person name="de Groot N.N."/>
        </authorList>
    </citation>
    <scope>NUCLEOTIDE SEQUENCE [LARGE SCALE GENOMIC DNA]</scope>
    <source>
        <strain evidence="11 12">U95</strain>
    </source>
</reference>